<dbReference type="Gene3D" id="3.40.50.300">
    <property type="entry name" value="P-loop containing nucleotide triphosphate hydrolases"/>
    <property type="match status" value="1"/>
</dbReference>
<evidence type="ECO:0000256" key="4">
    <source>
        <dbReference type="ARBA" id="ARBA00022763"/>
    </source>
</evidence>
<dbReference type="InterPro" id="IPR045076">
    <property type="entry name" value="MutS"/>
</dbReference>
<dbReference type="SUPFAM" id="SSF48334">
    <property type="entry name" value="DNA repair protein MutS, domain III"/>
    <property type="match status" value="1"/>
</dbReference>
<dbReference type="InterPro" id="IPR007695">
    <property type="entry name" value="DNA_mismatch_repair_MutS-lik_N"/>
</dbReference>
<evidence type="ECO:0000313" key="12">
    <source>
        <dbReference type="EMBL" id="TCL60259.1"/>
    </source>
</evidence>
<dbReference type="PANTHER" id="PTHR11361">
    <property type="entry name" value="DNA MISMATCH REPAIR PROTEIN MUTS FAMILY MEMBER"/>
    <property type="match status" value="1"/>
</dbReference>
<keyword evidence="7 9" id="KW-0234">DNA repair</keyword>
<dbReference type="InterPro" id="IPR017261">
    <property type="entry name" value="DNA_mismatch_repair_MutS/MSH"/>
</dbReference>
<dbReference type="SMART" id="SM00533">
    <property type="entry name" value="MUTSd"/>
    <property type="match status" value="1"/>
</dbReference>
<dbReference type="SUPFAM" id="SSF53150">
    <property type="entry name" value="DNA repair protein MutS, domain II"/>
    <property type="match status" value="1"/>
</dbReference>
<dbReference type="Pfam" id="PF00488">
    <property type="entry name" value="MutS_V"/>
    <property type="match status" value="1"/>
</dbReference>
<dbReference type="InterPro" id="IPR036678">
    <property type="entry name" value="MutS_con_dom_sf"/>
</dbReference>
<keyword evidence="5 9" id="KW-0067">ATP-binding</keyword>
<evidence type="ECO:0000256" key="8">
    <source>
        <dbReference type="ARBA" id="ARBA00024647"/>
    </source>
</evidence>
<protein>
    <recommendedName>
        <fullName evidence="2 9">DNA mismatch repair protein MutS</fullName>
    </recommendedName>
</protein>
<dbReference type="GO" id="GO:0005829">
    <property type="term" value="C:cytosol"/>
    <property type="evidence" value="ECO:0007669"/>
    <property type="project" value="TreeGrafter"/>
</dbReference>
<dbReference type="PIRSF" id="PIRSF037677">
    <property type="entry name" value="DNA_mis_repair_Msh6"/>
    <property type="match status" value="1"/>
</dbReference>
<keyword evidence="6 9" id="KW-0238">DNA-binding</keyword>
<dbReference type="GO" id="GO:0006298">
    <property type="term" value="P:mismatch repair"/>
    <property type="evidence" value="ECO:0007669"/>
    <property type="project" value="UniProtKB-UniRule"/>
</dbReference>
<dbReference type="InterPro" id="IPR007861">
    <property type="entry name" value="DNA_mismatch_repair_MutS_clamp"/>
</dbReference>
<dbReference type="SUPFAM" id="SSF55271">
    <property type="entry name" value="DNA repair protein MutS, domain I"/>
    <property type="match status" value="1"/>
</dbReference>
<feature type="domain" description="DNA mismatch repair proteins mutS family" evidence="11">
    <location>
        <begin position="697"/>
        <end position="713"/>
    </location>
</feature>
<gene>
    <name evidence="9" type="primary">mutS</name>
    <name evidence="12" type="ORF">EDC14_103611</name>
</gene>
<proteinExistence type="inferred from homology"/>
<accession>A0A4R1R490</accession>
<dbReference type="FunFam" id="3.40.50.300:FF:000870">
    <property type="entry name" value="MutS protein homolog 4"/>
    <property type="match status" value="1"/>
</dbReference>
<comment type="function">
    <text evidence="8 9">This protein is involved in the repair of mismatches in DNA. It is possible that it carries out the mismatch recognition step. This protein has a weak ATPase activity.</text>
</comment>
<dbReference type="Gene3D" id="3.30.420.110">
    <property type="entry name" value="MutS, connector domain"/>
    <property type="match status" value="1"/>
</dbReference>
<dbReference type="InterPro" id="IPR027417">
    <property type="entry name" value="P-loop_NTPase"/>
</dbReference>
<evidence type="ECO:0000313" key="13">
    <source>
        <dbReference type="Proteomes" id="UP000295008"/>
    </source>
</evidence>
<dbReference type="FunFam" id="3.40.1170.10:FF:000001">
    <property type="entry name" value="DNA mismatch repair protein MutS"/>
    <property type="match status" value="1"/>
</dbReference>
<dbReference type="Gene3D" id="3.40.1170.10">
    <property type="entry name" value="DNA repair protein MutS, domain I"/>
    <property type="match status" value="1"/>
</dbReference>
<dbReference type="CDD" id="cd03284">
    <property type="entry name" value="ABC_MutS1"/>
    <property type="match status" value="1"/>
</dbReference>
<evidence type="ECO:0000256" key="10">
    <source>
        <dbReference type="RuleBase" id="RU003756"/>
    </source>
</evidence>
<sequence>MAAKVTKTTPMVQQYMDIKQEYQDCLLFFRLGDFYEMFYEDAVVASRELEIVLTSRGDSGTERIPMCGVPYHSVSGYLAKLLSKGYKVAICEQVEDPKTAKGIVKRAVVRVVTPGTIIEEQLLREKVNNYLAAISYIDQAWGLAYVDLSTGEFKVTQIPSSQSQLLMTELIRIKPAELYITETNSAAIPGLSQLSELVVTHGAPGDFRYETAYARLTEHFQIHSLRAFGCEELPAAVSATGGVLAYLYETQKNSLIHLRKIVTYETGQFMTLDPATRRNLELTRTFRAGDTSGSLFAILDYTVTSMGGRTLRTWLEQPLVQLAAITRRQAAVAVLTVNLEARESIRELLKNTYDIQRILSKLASNSANARDLLGLKNTLQELPKLKELLKQFSVEYIKEIEQNIFSCTELSTLLIDALLEDPPLTIKEGGIINPSFHPELAHLKDASSQGRRWVAELEQQERERTGIKSLKIGFNQVFGYYIEVTNSNLNMVPADYIRKQTLTNGERFINQTLKEYEDLILNAHEKSVALEYQIFLEIREKILQHIDELQQTATSLAELDSILSLAEVAVRNHYIKPELNENGKIVIIDGRHPVVERMIPPGNFVPNDVLLDSNDNRTHIITGPNMAGKSTYMRQVALIVLLAHIGSFVPAKSAQIGLVDRIFTRVGASDDLATGQSTFMVEMNEVAYILNHATAKSLIILDEIGRGTSTFDGMSIAWAVVEFVNHPNRIGAKTLVATHYHELTELASILDGVKNYHVAVQRDGEEIVFIRKIMPGKTDQSYGIEVARLAGLPTEITNRAREILKMLEKHQTADLETPVKPPVSETERQLSLFPMDSEVVLEELRKMDLVSITPLQALNLLYEWQQKLRGQQAS</sequence>
<dbReference type="FunFam" id="1.10.1420.10:FF:000001">
    <property type="entry name" value="DNA mismatch repair protein MutS"/>
    <property type="match status" value="1"/>
</dbReference>
<keyword evidence="3 9" id="KW-0547">Nucleotide-binding</keyword>
<dbReference type="PROSITE" id="PS00486">
    <property type="entry name" value="DNA_MISMATCH_REPAIR_2"/>
    <property type="match status" value="1"/>
</dbReference>
<dbReference type="InterPro" id="IPR036187">
    <property type="entry name" value="DNA_mismatch_repair_MutS_sf"/>
</dbReference>
<dbReference type="NCBIfam" id="NF003810">
    <property type="entry name" value="PRK05399.1"/>
    <property type="match status" value="1"/>
</dbReference>
<dbReference type="InterPro" id="IPR016151">
    <property type="entry name" value="DNA_mismatch_repair_MutS_N"/>
</dbReference>
<dbReference type="AlphaFoldDB" id="A0A4R1R490"/>
<dbReference type="EMBL" id="SLUN01000036">
    <property type="protein sequence ID" value="TCL60259.1"/>
    <property type="molecule type" value="Genomic_DNA"/>
</dbReference>
<reference evidence="12 13" key="1">
    <citation type="submission" date="2019-03" db="EMBL/GenBank/DDBJ databases">
        <title>Genomic Encyclopedia of Type Strains, Phase IV (KMG-IV): sequencing the most valuable type-strain genomes for metagenomic binning, comparative biology and taxonomic classification.</title>
        <authorList>
            <person name="Goeker M."/>
        </authorList>
    </citation>
    <scope>NUCLEOTIDE SEQUENCE [LARGE SCALE GENOMIC DNA]</scope>
    <source>
        <strain evidence="12 13">LX-B</strain>
    </source>
</reference>
<dbReference type="NCBIfam" id="TIGR01070">
    <property type="entry name" value="mutS1"/>
    <property type="match status" value="1"/>
</dbReference>
<dbReference type="InterPro" id="IPR000432">
    <property type="entry name" value="DNA_mismatch_repair_MutS_C"/>
</dbReference>
<dbReference type="Pfam" id="PF01624">
    <property type="entry name" value="MutS_I"/>
    <property type="match status" value="1"/>
</dbReference>
<keyword evidence="13" id="KW-1185">Reference proteome</keyword>
<evidence type="ECO:0000256" key="3">
    <source>
        <dbReference type="ARBA" id="ARBA00022741"/>
    </source>
</evidence>
<evidence type="ECO:0000256" key="1">
    <source>
        <dbReference type="ARBA" id="ARBA00006271"/>
    </source>
</evidence>
<evidence type="ECO:0000259" key="11">
    <source>
        <dbReference type="PROSITE" id="PS00486"/>
    </source>
</evidence>
<dbReference type="Pfam" id="PF05190">
    <property type="entry name" value="MutS_IV"/>
    <property type="match status" value="1"/>
</dbReference>
<comment type="similarity">
    <text evidence="1 9 10">Belongs to the DNA mismatch repair MutS family.</text>
</comment>
<comment type="caution">
    <text evidence="12">The sequence shown here is derived from an EMBL/GenBank/DDBJ whole genome shotgun (WGS) entry which is preliminary data.</text>
</comment>
<dbReference type="GO" id="GO:0005524">
    <property type="term" value="F:ATP binding"/>
    <property type="evidence" value="ECO:0007669"/>
    <property type="project" value="UniProtKB-UniRule"/>
</dbReference>
<dbReference type="Pfam" id="PF05192">
    <property type="entry name" value="MutS_III"/>
    <property type="match status" value="1"/>
</dbReference>
<dbReference type="Gene3D" id="1.10.1420.10">
    <property type="match status" value="2"/>
</dbReference>
<name>A0A4R1R490_HYDET</name>
<evidence type="ECO:0000256" key="5">
    <source>
        <dbReference type="ARBA" id="ARBA00022840"/>
    </source>
</evidence>
<organism evidence="12 13">
    <name type="scientific">Hydrogenispora ethanolica</name>
    <dbReference type="NCBI Taxonomy" id="1082276"/>
    <lineage>
        <taxon>Bacteria</taxon>
        <taxon>Bacillati</taxon>
        <taxon>Bacillota</taxon>
        <taxon>Hydrogenispora</taxon>
    </lineage>
</organism>
<keyword evidence="4 9" id="KW-0227">DNA damage</keyword>
<dbReference type="GO" id="GO:0030983">
    <property type="term" value="F:mismatched DNA binding"/>
    <property type="evidence" value="ECO:0007669"/>
    <property type="project" value="InterPro"/>
</dbReference>
<feature type="binding site" evidence="9">
    <location>
        <begin position="623"/>
        <end position="630"/>
    </location>
    <ligand>
        <name>ATP</name>
        <dbReference type="ChEBI" id="CHEBI:30616"/>
    </ligand>
</feature>
<dbReference type="Proteomes" id="UP000295008">
    <property type="component" value="Unassembled WGS sequence"/>
</dbReference>
<evidence type="ECO:0000256" key="7">
    <source>
        <dbReference type="ARBA" id="ARBA00023204"/>
    </source>
</evidence>
<dbReference type="OrthoDB" id="9802448at2"/>
<dbReference type="Pfam" id="PF05188">
    <property type="entry name" value="MutS_II"/>
    <property type="match status" value="1"/>
</dbReference>
<dbReference type="HAMAP" id="MF_00096">
    <property type="entry name" value="MutS"/>
    <property type="match status" value="1"/>
</dbReference>
<evidence type="ECO:0000256" key="6">
    <source>
        <dbReference type="ARBA" id="ARBA00023125"/>
    </source>
</evidence>
<evidence type="ECO:0000256" key="9">
    <source>
        <dbReference type="HAMAP-Rule" id="MF_00096"/>
    </source>
</evidence>
<dbReference type="SUPFAM" id="SSF52540">
    <property type="entry name" value="P-loop containing nucleoside triphosphate hydrolases"/>
    <property type="match status" value="1"/>
</dbReference>
<dbReference type="PANTHER" id="PTHR11361:SF34">
    <property type="entry name" value="DNA MISMATCH REPAIR PROTEIN MSH1, MITOCHONDRIAL"/>
    <property type="match status" value="1"/>
</dbReference>
<dbReference type="GO" id="GO:0003684">
    <property type="term" value="F:damaged DNA binding"/>
    <property type="evidence" value="ECO:0007669"/>
    <property type="project" value="UniProtKB-UniRule"/>
</dbReference>
<dbReference type="InterPro" id="IPR005748">
    <property type="entry name" value="DNA_mismatch_repair_MutS"/>
</dbReference>
<evidence type="ECO:0000256" key="2">
    <source>
        <dbReference type="ARBA" id="ARBA00021982"/>
    </source>
</evidence>
<dbReference type="GO" id="GO:0140664">
    <property type="term" value="F:ATP-dependent DNA damage sensor activity"/>
    <property type="evidence" value="ECO:0007669"/>
    <property type="project" value="InterPro"/>
</dbReference>
<dbReference type="RefSeq" id="WP_132016379.1">
    <property type="nucleotide sequence ID" value="NZ_SLUN01000036.1"/>
</dbReference>
<dbReference type="SMART" id="SM00534">
    <property type="entry name" value="MUTSac"/>
    <property type="match status" value="1"/>
</dbReference>
<dbReference type="InterPro" id="IPR007696">
    <property type="entry name" value="DNA_mismatch_repair_MutS_core"/>
</dbReference>
<dbReference type="InterPro" id="IPR007860">
    <property type="entry name" value="DNA_mmatch_repair_MutS_con_dom"/>
</dbReference>